<evidence type="ECO:0000313" key="3">
    <source>
        <dbReference type="Proteomes" id="UP000645217"/>
    </source>
</evidence>
<keyword evidence="3" id="KW-1185">Reference proteome</keyword>
<evidence type="ECO:0000313" key="2">
    <source>
        <dbReference type="EMBL" id="GGL14632.1"/>
    </source>
</evidence>
<dbReference type="AlphaFoldDB" id="A0A917RMF7"/>
<gene>
    <name evidence="2" type="ORF">GCM10007964_65840</name>
</gene>
<sequence length="100" mass="10923">MSHDLREDLRAVLRELSTAELPPDRANQVGPALRAAGDALDRDDAVGLFEAIEDLKIIIGLRVRRIGSKEPSDEPQPDYQEDLTDLTMRLGLAEDASGGN</sequence>
<name>A0A917RMF7_9ACTN</name>
<feature type="domain" description="CATRA-Associated Small Protein" evidence="1">
    <location>
        <begin position="8"/>
        <end position="82"/>
    </location>
</feature>
<evidence type="ECO:0000259" key="1">
    <source>
        <dbReference type="Pfam" id="PF20271"/>
    </source>
</evidence>
<reference evidence="2" key="2">
    <citation type="submission" date="2020-09" db="EMBL/GenBank/DDBJ databases">
        <authorList>
            <person name="Sun Q."/>
            <person name="Ohkuma M."/>
        </authorList>
    </citation>
    <scope>NUCLEOTIDE SEQUENCE</scope>
    <source>
        <strain evidence="2">JCM 13064</strain>
    </source>
</reference>
<accession>A0A917RMF7</accession>
<comment type="caution">
    <text evidence="2">The sequence shown here is derived from an EMBL/GenBank/DDBJ whole genome shotgun (WGS) entry which is preliminary data.</text>
</comment>
<dbReference type="InterPro" id="IPR046924">
    <property type="entry name" value="CATASP"/>
</dbReference>
<proteinExistence type="predicted"/>
<protein>
    <recommendedName>
        <fullName evidence="1">CATRA-Associated Small Protein domain-containing protein</fullName>
    </recommendedName>
</protein>
<dbReference type="Proteomes" id="UP000645217">
    <property type="component" value="Unassembled WGS sequence"/>
</dbReference>
<dbReference type="RefSeq" id="WP_189166977.1">
    <property type="nucleotide sequence ID" value="NZ_BMNT01000049.1"/>
</dbReference>
<dbReference type="Pfam" id="PF20271">
    <property type="entry name" value="CATASP"/>
    <property type="match status" value="1"/>
</dbReference>
<organism evidence="2 3">
    <name type="scientific">Sphaerisporangium melleum</name>
    <dbReference type="NCBI Taxonomy" id="321316"/>
    <lineage>
        <taxon>Bacteria</taxon>
        <taxon>Bacillati</taxon>
        <taxon>Actinomycetota</taxon>
        <taxon>Actinomycetes</taxon>
        <taxon>Streptosporangiales</taxon>
        <taxon>Streptosporangiaceae</taxon>
        <taxon>Sphaerisporangium</taxon>
    </lineage>
</organism>
<reference evidence="2" key="1">
    <citation type="journal article" date="2014" name="Int. J. Syst. Evol. Microbiol.">
        <title>Complete genome sequence of Corynebacterium casei LMG S-19264T (=DSM 44701T), isolated from a smear-ripened cheese.</title>
        <authorList>
            <consortium name="US DOE Joint Genome Institute (JGI-PGF)"/>
            <person name="Walter F."/>
            <person name="Albersmeier A."/>
            <person name="Kalinowski J."/>
            <person name="Ruckert C."/>
        </authorList>
    </citation>
    <scope>NUCLEOTIDE SEQUENCE</scope>
    <source>
        <strain evidence="2">JCM 13064</strain>
    </source>
</reference>
<dbReference type="EMBL" id="BMNT01000049">
    <property type="protein sequence ID" value="GGL14632.1"/>
    <property type="molecule type" value="Genomic_DNA"/>
</dbReference>